<proteinExistence type="predicted"/>
<organism evidence="1 2">
    <name type="scientific">Streptomyces inhibens</name>
    <dbReference type="NCBI Taxonomy" id="2293571"/>
    <lineage>
        <taxon>Bacteria</taxon>
        <taxon>Bacillati</taxon>
        <taxon>Actinomycetota</taxon>
        <taxon>Actinomycetes</taxon>
        <taxon>Kitasatosporales</taxon>
        <taxon>Streptomycetaceae</taxon>
        <taxon>Streptomyces</taxon>
    </lineage>
</organism>
<dbReference type="AlphaFoldDB" id="A0A371QAD2"/>
<sequence length="545" mass="60707">MPEEFSERRRATAWLQRPAGLFAQEHVEDDLGAGHPALRAGRLYRRVSGVDRHAREVGPEELAALGDPMATLFFRRNVFPMAVQDLLDGLPDAPDQPKVYLVSEAGTIPSVGAPHLRRDIRFAITYAVRGTEADLMISTGANSDPRTTFLQVAAWDDTHQVFNYYMRIAPAWVWTGNSWDALTPGSRGRGCFDSHINGSVVMKELKQPWPNWQSQSAAIQLAEDDPLRDNPLYQRVIGAENLETTIRSQINRWTRARLRAVTADGTVQHPDHLLRQLFTTTAVNLTSTATQSASIRPGDDPLPLPMGFWLNNDALLDDLELEVEAAVPATTTARYTHSLEAFGFRLEEKASGFSRPGDTFFAFVVPEAALEDNTVVRVLCEQGLISRKFAACVLMVDFPNPVFSPDRARLMRYVPTTATAADALGDQLAHRILDAAAELPADSPEGRFAAHWNRPDATWRTDFSRRLTDYLEKVQQRITTEEGFDDYVRLAESRRRRFKAMKLNEFELTLPTTDIPATAAQLRMREDATVEEAEAGGSSVEASTG</sequence>
<dbReference type="OrthoDB" id="3653866at2"/>
<reference evidence="1 2" key="1">
    <citation type="submission" date="2018-08" db="EMBL/GenBank/DDBJ databases">
        <title>Streptomyces NEAU-D10 sp. nov., a novel Actinomycete isolated from soil.</title>
        <authorList>
            <person name="Jin L."/>
        </authorList>
    </citation>
    <scope>NUCLEOTIDE SEQUENCE [LARGE SCALE GENOMIC DNA]</scope>
    <source>
        <strain evidence="1 2">NEAU-D10</strain>
    </source>
</reference>
<comment type="caution">
    <text evidence="1">The sequence shown here is derived from an EMBL/GenBank/DDBJ whole genome shotgun (WGS) entry which is preliminary data.</text>
</comment>
<gene>
    <name evidence="1" type="ORF">DY245_03335</name>
</gene>
<evidence type="ECO:0000313" key="2">
    <source>
        <dbReference type="Proteomes" id="UP000262477"/>
    </source>
</evidence>
<name>A0A371QAD2_STRIH</name>
<dbReference type="Proteomes" id="UP000262477">
    <property type="component" value="Unassembled WGS sequence"/>
</dbReference>
<protein>
    <submittedName>
        <fullName evidence="1">Uncharacterized protein</fullName>
    </submittedName>
</protein>
<accession>A0A371QAD2</accession>
<dbReference type="EMBL" id="QUAC01000019">
    <property type="protein sequence ID" value="REK91651.1"/>
    <property type="molecule type" value="Genomic_DNA"/>
</dbReference>
<evidence type="ECO:0000313" key="1">
    <source>
        <dbReference type="EMBL" id="REK91651.1"/>
    </source>
</evidence>
<keyword evidence="2" id="KW-1185">Reference proteome</keyword>
<dbReference type="RefSeq" id="WP_128503278.1">
    <property type="nucleotide sequence ID" value="NZ_QUAC01000019.1"/>
</dbReference>